<dbReference type="Proteomes" id="UP000292957">
    <property type="component" value="Unassembled WGS sequence"/>
</dbReference>
<comment type="similarity">
    <text evidence="1">Belongs to the GST superfamily.</text>
</comment>
<protein>
    <recommendedName>
        <fullName evidence="3">GST N-terminal domain-containing protein</fullName>
    </recommendedName>
</protein>
<dbReference type="SUPFAM" id="SSF52833">
    <property type="entry name" value="Thioredoxin-like"/>
    <property type="match status" value="1"/>
</dbReference>
<keyword evidence="2" id="KW-0472">Membrane</keyword>
<evidence type="ECO:0000313" key="4">
    <source>
        <dbReference type="EMBL" id="TBU29926.1"/>
    </source>
</evidence>
<dbReference type="OrthoDB" id="4951845at2759"/>
<dbReference type="PANTHER" id="PTHR44051">
    <property type="entry name" value="GLUTATHIONE S-TRANSFERASE-RELATED"/>
    <property type="match status" value="1"/>
</dbReference>
<evidence type="ECO:0000259" key="3">
    <source>
        <dbReference type="PROSITE" id="PS50404"/>
    </source>
</evidence>
<feature type="domain" description="GST N-terminal" evidence="3">
    <location>
        <begin position="10"/>
        <end position="101"/>
    </location>
</feature>
<dbReference type="InterPro" id="IPR036282">
    <property type="entry name" value="Glutathione-S-Trfase_C_sf"/>
</dbReference>
<dbReference type="PROSITE" id="PS50404">
    <property type="entry name" value="GST_NTER"/>
    <property type="match status" value="1"/>
</dbReference>
<name>A0A4Q9MUJ1_9APHY</name>
<gene>
    <name evidence="4" type="ORF">BD311DRAFT_719441</name>
</gene>
<dbReference type="InterPro" id="IPR036249">
    <property type="entry name" value="Thioredoxin-like_sf"/>
</dbReference>
<dbReference type="Pfam" id="PF13409">
    <property type="entry name" value="GST_N_2"/>
    <property type="match status" value="1"/>
</dbReference>
<dbReference type="Pfam" id="PF22041">
    <property type="entry name" value="GST_C_7"/>
    <property type="match status" value="1"/>
</dbReference>
<dbReference type="PANTHER" id="PTHR44051:SF8">
    <property type="entry name" value="GLUTATHIONE S-TRANSFERASE GSTA"/>
    <property type="match status" value="1"/>
</dbReference>
<sequence length="262" mass="30195">MEPIVFYDIPADAFQDRMWSPNTWKTRYVLNIKGLPYTTVWVEFPDIAAVSKKIGALPTQEGPDGSPMYTLPAIYDPNTKSAVSESAAIARYLEKTYPNFKPTLIPPETDALHATFEAVFWKTLWPDLRQIMLPPTNALLNPRSAEYFRRTREEMDGAKLEDWTPVGSEKRERHWRGVERALDTFAQWLGAYGNREILFFTGVGISYADITVASFLIWIERVLGKDSKEWQDVLRWNNGRWARFMDAFRKYEAVDVGVDAEV</sequence>
<dbReference type="EMBL" id="ML143409">
    <property type="protein sequence ID" value="TBU29926.1"/>
    <property type="molecule type" value="Genomic_DNA"/>
</dbReference>
<dbReference type="Gene3D" id="3.40.30.10">
    <property type="entry name" value="Glutaredoxin"/>
    <property type="match status" value="1"/>
</dbReference>
<keyword evidence="2" id="KW-0812">Transmembrane</keyword>
<keyword evidence="2" id="KW-1133">Transmembrane helix</keyword>
<dbReference type="Gene3D" id="1.20.1050.10">
    <property type="match status" value="1"/>
</dbReference>
<dbReference type="SUPFAM" id="SSF47616">
    <property type="entry name" value="GST C-terminal domain-like"/>
    <property type="match status" value="1"/>
</dbReference>
<proteinExistence type="inferred from homology"/>
<evidence type="ECO:0000256" key="2">
    <source>
        <dbReference type="SAM" id="Phobius"/>
    </source>
</evidence>
<dbReference type="InterPro" id="IPR054416">
    <property type="entry name" value="GST_UstS-like_C"/>
</dbReference>
<feature type="transmembrane region" description="Helical" evidence="2">
    <location>
        <begin position="197"/>
        <end position="219"/>
    </location>
</feature>
<organism evidence="4">
    <name type="scientific">Dichomitus squalens</name>
    <dbReference type="NCBI Taxonomy" id="114155"/>
    <lineage>
        <taxon>Eukaryota</taxon>
        <taxon>Fungi</taxon>
        <taxon>Dikarya</taxon>
        <taxon>Basidiomycota</taxon>
        <taxon>Agaricomycotina</taxon>
        <taxon>Agaricomycetes</taxon>
        <taxon>Polyporales</taxon>
        <taxon>Polyporaceae</taxon>
        <taxon>Dichomitus</taxon>
    </lineage>
</organism>
<reference evidence="4" key="1">
    <citation type="submission" date="2019-01" db="EMBL/GenBank/DDBJ databases">
        <title>Draft genome sequences of three monokaryotic isolates of the white-rot basidiomycete fungus Dichomitus squalens.</title>
        <authorList>
            <consortium name="DOE Joint Genome Institute"/>
            <person name="Lopez S.C."/>
            <person name="Andreopoulos B."/>
            <person name="Pangilinan J."/>
            <person name="Lipzen A."/>
            <person name="Riley R."/>
            <person name="Ahrendt S."/>
            <person name="Ng V."/>
            <person name="Barry K."/>
            <person name="Daum C."/>
            <person name="Grigoriev I.V."/>
            <person name="Hilden K.S."/>
            <person name="Makela M.R."/>
            <person name="de Vries R.P."/>
        </authorList>
    </citation>
    <scope>NUCLEOTIDE SEQUENCE [LARGE SCALE GENOMIC DNA]</scope>
    <source>
        <strain evidence="4">OM18370.1</strain>
    </source>
</reference>
<evidence type="ECO:0000256" key="1">
    <source>
        <dbReference type="ARBA" id="ARBA00007409"/>
    </source>
</evidence>
<dbReference type="AlphaFoldDB" id="A0A4Q9MUJ1"/>
<accession>A0A4Q9MUJ1</accession>
<dbReference type="InterPro" id="IPR004045">
    <property type="entry name" value="Glutathione_S-Trfase_N"/>
</dbReference>